<name>A0ABN9TXU6_9DINO</name>
<gene>
    <name evidence="1" type="ORF">PCOR1329_LOCUS43347</name>
</gene>
<accession>A0ABN9TXU6</accession>
<sequence>MAVRERKHRLFMLRRAVGRKASTLWRTGLMPSAGHGAGVPGLADAPLREMRNLAAVLNGRSDKHHVDVTVYLLTHPSEEYDPMYHATLDLVLNYAAFTWDGRLAWDMKAPRILQGDNGNQYDLHRVCPADLRPFLVQGVQRWQHDRLTSHMCSCTPTLARLSGTVGSGMWSRVSVPQGSWERCRRYGSTVPMPIRGDMKLG</sequence>
<reference evidence="1" key="1">
    <citation type="submission" date="2023-10" db="EMBL/GenBank/DDBJ databases">
        <authorList>
            <person name="Chen Y."/>
            <person name="Shah S."/>
            <person name="Dougan E. K."/>
            <person name="Thang M."/>
            <person name="Chan C."/>
        </authorList>
    </citation>
    <scope>NUCLEOTIDE SEQUENCE [LARGE SCALE GENOMIC DNA]</scope>
</reference>
<evidence type="ECO:0000313" key="2">
    <source>
        <dbReference type="Proteomes" id="UP001189429"/>
    </source>
</evidence>
<organism evidence="1 2">
    <name type="scientific">Prorocentrum cordatum</name>
    <dbReference type="NCBI Taxonomy" id="2364126"/>
    <lineage>
        <taxon>Eukaryota</taxon>
        <taxon>Sar</taxon>
        <taxon>Alveolata</taxon>
        <taxon>Dinophyceae</taxon>
        <taxon>Prorocentrales</taxon>
        <taxon>Prorocentraceae</taxon>
        <taxon>Prorocentrum</taxon>
    </lineage>
</organism>
<dbReference type="Proteomes" id="UP001189429">
    <property type="component" value="Unassembled WGS sequence"/>
</dbReference>
<keyword evidence="2" id="KW-1185">Reference proteome</keyword>
<feature type="non-terminal residue" evidence="1">
    <location>
        <position position="201"/>
    </location>
</feature>
<dbReference type="EMBL" id="CAUYUJ010015209">
    <property type="protein sequence ID" value="CAK0851153.1"/>
    <property type="molecule type" value="Genomic_DNA"/>
</dbReference>
<proteinExistence type="predicted"/>
<comment type="caution">
    <text evidence="1">The sequence shown here is derived from an EMBL/GenBank/DDBJ whole genome shotgun (WGS) entry which is preliminary data.</text>
</comment>
<protein>
    <submittedName>
        <fullName evidence="1">Uncharacterized protein</fullName>
    </submittedName>
</protein>
<evidence type="ECO:0000313" key="1">
    <source>
        <dbReference type="EMBL" id="CAK0851153.1"/>
    </source>
</evidence>